<dbReference type="EMBL" id="FOLQ01000011">
    <property type="protein sequence ID" value="SFE18760.1"/>
    <property type="molecule type" value="Genomic_DNA"/>
</dbReference>
<dbReference type="InterPro" id="IPR003661">
    <property type="entry name" value="HisK_dim/P_dom"/>
</dbReference>
<dbReference type="NCBIfam" id="TIGR00229">
    <property type="entry name" value="sensory_box"/>
    <property type="match status" value="1"/>
</dbReference>
<dbReference type="EC" id="2.7.13.3" evidence="2"/>
<dbReference type="AlphaFoldDB" id="A0A1I1YL87"/>
<dbReference type="CDD" id="cd00082">
    <property type="entry name" value="HisKA"/>
    <property type="match status" value="1"/>
</dbReference>
<dbReference type="Proteomes" id="UP000198598">
    <property type="component" value="Unassembled WGS sequence"/>
</dbReference>
<comment type="catalytic activity">
    <reaction evidence="1">
        <text>ATP + protein L-histidine = ADP + protein N-phospho-L-histidine.</text>
        <dbReference type="EC" id="2.7.13.3"/>
    </reaction>
</comment>
<dbReference type="OrthoDB" id="9766459at2"/>
<dbReference type="InterPro" id="IPR052162">
    <property type="entry name" value="Sensor_kinase/Photoreceptor"/>
</dbReference>
<dbReference type="CDD" id="cd00130">
    <property type="entry name" value="PAS"/>
    <property type="match status" value="1"/>
</dbReference>
<dbReference type="Gene3D" id="3.30.450.20">
    <property type="entry name" value="PAS domain"/>
    <property type="match status" value="1"/>
</dbReference>
<dbReference type="InterPro" id="IPR036097">
    <property type="entry name" value="HisK_dim/P_sf"/>
</dbReference>
<keyword evidence="3" id="KW-0597">Phosphoprotein</keyword>
<organism evidence="7 8">
    <name type="scientific">Spirosoma endophyticum</name>
    <dbReference type="NCBI Taxonomy" id="662367"/>
    <lineage>
        <taxon>Bacteria</taxon>
        <taxon>Pseudomonadati</taxon>
        <taxon>Bacteroidota</taxon>
        <taxon>Cytophagia</taxon>
        <taxon>Cytophagales</taxon>
        <taxon>Cytophagaceae</taxon>
        <taxon>Spirosoma</taxon>
    </lineage>
</organism>
<dbReference type="SUPFAM" id="SSF55874">
    <property type="entry name" value="ATPase domain of HSP90 chaperone/DNA topoisomerase II/histidine kinase"/>
    <property type="match status" value="1"/>
</dbReference>
<dbReference type="InterPro" id="IPR004358">
    <property type="entry name" value="Sig_transdc_His_kin-like_C"/>
</dbReference>
<sequence>MNGAKTYEQLVAENESLRWQLDEVTETMQAIRTGQIDALVVQGADGHELYTLKTADHTYRVFIESMNEGAVTLNQEGLILYCNSTFASMVELPLSKVISLSFDQFVDRADKAAFDALFEGGWKEDRKIELTINGKTGKSVPCQLSMTALELDGGICMSMILTDLTVQKQTQRLLKANNEQLAQTNAALEVSNLALNRSNSNLQQFAYVASHDLQEPLRKIQAFGDLLRAQYGAQLDGGVDYIDRMQSAASRMSILIKDLLSFSRISTQQENAVLVPLTQVITPVLGDLEMVIEESGAVVEIDELPTVLGDPSQLGQLFQNLISNALKFRRPDIPPGIRIHSELVAAADLPSSIKPAQLAAAYYRIDVADNGIGFDEKYVDRIFQVFQRLHGRNEFAGTGVGLAICQKVVLNHGGAITAHSHPGEGTTFQVYLPAETN</sequence>
<reference evidence="7 8" key="1">
    <citation type="submission" date="2016-10" db="EMBL/GenBank/DDBJ databases">
        <authorList>
            <person name="de Groot N.N."/>
        </authorList>
    </citation>
    <scope>NUCLEOTIDE SEQUENCE [LARGE SCALE GENOMIC DNA]</scope>
    <source>
        <strain evidence="7 8">DSM 26130</strain>
    </source>
</reference>
<evidence type="ECO:0000256" key="2">
    <source>
        <dbReference type="ARBA" id="ARBA00012438"/>
    </source>
</evidence>
<evidence type="ECO:0000313" key="7">
    <source>
        <dbReference type="EMBL" id="SFE18760.1"/>
    </source>
</evidence>
<keyword evidence="8" id="KW-1185">Reference proteome</keyword>
<dbReference type="PRINTS" id="PR00344">
    <property type="entry name" value="BCTRLSENSOR"/>
</dbReference>
<evidence type="ECO:0000256" key="1">
    <source>
        <dbReference type="ARBA" id="ARBA00000085"/>
    </source>
</evidence>
<gene>
    <name evidence="7" type="ORF">SAMN05216167_11158</name>
</gene>
<dbReference type="InterPro" id="IPR035965">
    <property type="entry name" value="PAS-like_dom_sf"/>
</dbReference>
<dbReference type="Pfam" id="PF13426">
    <property type="entry name" value="PAS_9"/>
    <property type="match status" value="1"/>
</dbReference>
<evidence type="ECO:0000259" key="6">
    <source>
        <dbReference type="PROSITE" id="PS50109"/>
    </source>
</evidence>
<feature type="domain" description="Histidine kinase" evidence="6">
    <location>
        <begin position="208"/>
        <end position="436"/>
    </location>
</feature>
<dbReference type="SUPFAM" id="SSF47384">
    <property type="entry name" value="Homodimeric domain of signal transducing histidine kinase"/>
    <property type="match status" value="1"/>
</dbReference>
<dbReference type="InterPro" id="IPR003594">
    <property type="entry name" value="HATPase_dom"/>
</dbReference>
<dbReference type="PANTHER" id="PTHR43304">
    <property type="entry name" value="PHYTOCHROME-LIKE PROTEIN CPH1"/>
    <property type="match status" value="1"/>
</dbReference>
<dbReference type="Gene3D" id="1.10.287.130">
    <property type="match status" value="1"/>
</dbReference>
<dbReference type="SMART" id="SM00387">
    <property type="entry name" value="HATPase_c"/>
    <property type="match status" value="1"/>
</dbReference>
<dbReference type="SMART" id="SM00091">
    <property type="entry name" value="PAS"/>
    <property type="match status" value="1"/>
</dbReference>
<dbReference type="InterPro" id="IPR036890">
    <property type="entry name" value="HATPase_C_sf"/>
</dbReference>
<accession>A0A1I1YL87</accession>
<proteinExistence type="predicted"/>
<protein>
    <recommendedName>
        <fullName evidence="2">histidine kinase</fullName>
        <ecNumber evidence="2">2.7.13.3</ecNumber>
    </recommendedName>
</protein>
<dbReference type="InterPro" id="IPR005467">
    <property type="entry name" value="His_kinase_dom"/>
</dbReference>
<dbReference type="SUPFAM" id="SSF55785">
    <property type="entry name" value="PYP-like sensor domain (PAS domain)"/>
    <property type="match status" value="1"/>
</dbReference>
<name>A0A1I1YL87_9BACT</name>
<dbReference type="STRING" id="662367.SAMN05216167_11158"/>
<dbReference type="Pfam" id="PF00512">
    <property type="entry name" value="HisKA"/>
    <property type="match status" value="1"/>
</dbReference>
<dbReference type="PANTHER" id="PTHR43304:SF1">
    <property type="entry name" value="PAC DOMAIN-CONTAINING PROTEIN"/>
    <property type="match status" value="1"/>
</dbReference>
<dbReference type="PROSITE" id="PS50109">
    <property type="entry name" value="HIS_KIN"/>
    <property type="match status" value="1"/>
</dbReference>
<dbReference type="RefSeq" id="WP_093830689.1">
    <property type="nucleotide sequence ID" value="NZ_FOLQ01000011.1"/>
</dbReference>
<dbReference type="Gene3D" id="3.30.565.10">
    <property type="entry name" value="Histidine kinase-like ATPase, C-terminal domain"/>
    <property type="match status" value="1"/>
</dbReference>
<dbReference type="GO" id="GO:0000155">
    <property type="term" value="F:phosphorelay sensor kinase activity"/>
    <property type="evidence" value="ECO:0007669"/>
    <property type="project" value="InterPro"/>
</dbReference>
<dbReference type="SMART" id="SM00388">
    <property type="entry name" value="HisKA"/>
    <property type="match status" value="1"/>
</dbReference>
<keyword evidence="4" id="KW-0808">Transferase</keyword>
<dbReference type="Pfam" id="PF02518">
    <property type="entry name" value="HATPase_c"/>
    <property type="match status" value="1"/>
</dbReference>
<evidence type="ECO:0000256" key="4">
    <source>
        <dbReference type="ARBA" id="ARBA00022679"/>
    </source>
</evidence>
<dbReference type="InterPro" id="IPR000014">
    <property type="entry name" value="PAS"/>
</dbReference>
<evidence type="ECO:0000256" key="5">
    <source>
        <dbReference type="ARBA" id="ARBA00022777"/>
    </source>
</evidence>
<evidence type="ECO:0000313" key="8">
    <source>
        <dbReference type="Proteomes" id="UP000198598"/>
    </source>
</evidence>
<keyword evidence="5" id="KW-0418">Kinase</keyword>
<evidence type="ECO:0000256" key="3">
    <source>
        <dbReference type="ARBA" id="ARBA00022553"/>
    </source>
</evidence>
<dbReference type="FunFam" id="3.30.565.10:FF:000006">
    <property type="entry name" value="Sensor histidine kinase WalK"/>
    <property type="match status" value="1"/>
</dbReference>